<feature type="compositionally biased region" description="Gly residues" evidence="6">
    <location>
        <begin position="200"/>
        <end position="225"/>
    </location>
</feature>
<evidence type="ECO:0000256" key="5">
    <source>
        <dbReference type="PROSITE-ProRule" id="PRU00176"/>
    </source>
</evidence>
<dbReference type="InterPro" id="IPR000504">
    <property type="entry name" value="RRM_dom"/>
</dbReference>
<feature type="domain" description="RRM" evidence="7">
    <location>
        <begin position="81"/>
        <end position="159"/>
    </location>
</feature>
<organism evidence="8 9">
    <name type="scientific">Wickerhamomyces ciferrii (strain ATCC 14091 / BCRC 22168 / CBS 111 / JCM 3599 / NBRC 0793 / NRRL Y-1031 F-60-10)</name>
    <name type="common">Yeast</name>
    <name type="synonym">Pichia ciferrii</name>
    <dbReference type="NCBI Taxonomy" id="1206466"/>
    <lineage>
        <taxon>Eukaryota</taxon>
        <taxon>Fungi</taxon>
        <taxon>Dikarya</taxon>
        <taxon>Ascomycota</taxon>
        <taxon>Saccharomycotina</taxon>
        <taxon>Saccharomycetes</taxon>
        <taxon>Phaffomycetales</taxon>
        <taxon>Wickerhamomycetaceae</taxon>
        <taxon>Wickerhamomyces</taxon>
    </lineage>
</organism>
<comment type="subcellular location">
    <subcellularLocation>
        <location evidence="1">Nucleus</location>
    </subcellularLocation>
</comment>
<evidence type="ECO:0000256" key="6">
    <source>
        <dbReference type="SAM" id="MobiDB-lite"/>
    </source>
</evidence>
<dbReference type="InterPro" id="IPR051183">
    <property type="entry name" value="U1_U11-U12_snRNP_70-35kDa"/>
</dbReference>
<evidence type="ECO:0000313" key="8">
    <source>
        <dbReference type="EMBL" id="CCH44355.1"/>
    </source>
</evidence>
<proteinExistence type="predicted"/>
<dbReference type="GO" id="GO:0005685">
    <property type="term" value="C:U1 snRNP"/>
    <property type="evidence" value="ECO:0007669"/>
    <property type="project" value="TreeGrafter"/>
</dbReference>
<dbReference type="AlphaFoldDB" id="K0KGR3"/>
<dbReference type="HOGENOM" id="CLU_045151_4_1_1"/>
<dbReference type="GO" id="GO:0071011">
    <property type="term" value="C:precatalytic spliceosome"/>
    <property type="evidence" value="ECO:0007669"/>
    <property type="project" value="TreeGrafter"/>
</dbReference>
<comment type="caution">
    <text evidence="8">The sequence shown here is derived from an EMBL/GenBank/DDBJ whole genome shotgun (WGS) entry which is preliminary data.</text>
</comment>
<evidence type="ECO:0000259" key="7">
    <source>
        <dbReference type="PROSITE" id="PS50102"/>
    </source>
</evidence>
<evidence type="ECO:0000256" key="4">
    <source>
        <dbReference type="ARBA" id="ARBA00023274"/>
    </source>
</evidence>
<dbReference type="InParanoid" id="K0KGR3"/>
<dbReference type="FunCoup" id="K0KGR3">
    <property type="interactions" value="442"/>
</dbReference>
<dbReference type="SUPFAM" id="SSF54928">
    <property type="entry name" value="RNA-binding domain, RBD"/>
    <property type="match status" value="1"/>
</dbReference>
<dbReference type="Pfam" id="PF00076">
    <property type="entry name" value="RRM_1"/>
    <property type="match status" value="1"/>
</dbReference>
<reference evidence="8 9" key="1">
    <citation type="journal article" date="2012" name="Eukaryot. Cell">
        <title>Draft genome sequence of Wickerhamomyces ciferrii NRRL Y-1031 F-60-10.</title>
        <authorList>
            <person name="Schneider J."/>
            <person name="Andrea H."/>
            <person name="Blom J."/>
            <person name="Jaenicke S."/>
            <person name="Ruckert C."/>
            <person name="Schorsch C."/>
            <person name="Szczepanowski R."/>
            <person name="Farwick M."/>
            <person name="Goesmann A."/>
            <person name="Puhler A."/>
            <person name="Schaffer S."/>
            <person name="Tauch A."/>
            <person name="Kohler T."/>
            <person name="Brinkrolf K."/>
        </authorList>
    </citation>
    <scope>NUCLEOTIDE SEQUENCE [LARGE SCALE GENOMIC DNA]</scope>
    <source>
        <strain evidence="9">ATCC 14091 / BCRC 22168 / CBS 111 / JCM 3599 / NBRC 0793 / NRRL Y-1031 F-60-10</strain>
    </source>
</reference>
<dbReference type="GO" id="GO:0030619">
    <property type="term" value="F:U1 snRNA binding"/>
    <property type="evidence" value="ECO:0007669"/>
    <property type="project" value="TreeGrafter"/>
</dbReference>
<evidence type="ECO:0000313" key="9">
    <source>
        <dbReference type="Proteomes" id="UP000009328"/>
    </source>
</evidence>
<feature type="compositionally biased region" description="Basic and acidic residues" evidence="6">
    <location>
        <begin position="182"/>
        <end position="195"/>
    </location>
</feature>
<feature type="compositionally biased region" description="Basic and acidic residues" evidence="6">
    <location>
        <begin position="251"/>
        <end position="279"/>
    </location>
</feature>
<dbReference type="InterPro" id="IPR012677">
    <property type="entry name" value="Nucleotide-bd_a/b_plait_sf"/>
</dbReference>
<dbReference type="FunFam" id="3.30.70.330:FF:000132">
    <property type="entry name" value="Small nuclear ribonucleoprotein U11/U12 subunit 35"/>
    <property type="match status" value="1"/>
</dbReference>
<evidence type="ECO:0000256" key="2">
    <source>
        <dbReference type="ARBA" id="ARBA00022884"/>
    </source>
</evidence>
<sequence>MVNTAPKERKTAFITGIGSFLDKLKEYKQIDYPKEQFEETPVLKQQREKREKQLLNKQKLDEDFAKWNPSEDPHIKGDPYKTLFVGRLNYEVTEIDLQKEFSKYGEVERVRVVRDKDTSKSKGYAFILFDHDSSAKAAYKEANGLKIKGRAIITDIERSRTFKSWVPRRLGGGLGGRGYIKRQIEAERAPKRRYDTGPPSGRGRGGSRFGTRGGPVGGGRGGRGGGYDRSRGGSSSRGGYDRSSYSSYDSRSSRYRERQTDDSSHSGDYGDRYESRSERPSGGITRYESRSERPERTERFEYSSRSNRDFSDRDRDRDRDSRVVSEREKEREKFRERKLEQASKSRMRY</sequence>
<name>K0KGR3_WICCF</name>
<keyword evidence="3" id="KW-0539">Nucleus</keyword>
<keyword evidence="4" id="KW-0687">Ribonucleoprotein</keyword>
<dbReference type="Pfam" id="PF12220">
    <property type="entry name" value="U1snRNP70_N"/>
    <property type="match status" value="1"/>
</dbReference>
<dbReference type="Proteomes" id="UP000009328">
    <property type="component" value="Unassembled WGS sequence"/>
</dbReference>
<keyword evidence="2 5" id="KW-0694">RNA-binding</keyword>
<dbReference type="Gene3D" id="3.30.70.330">
    <property type="match status" value="1"/>
</dbReference>
<feature type="region of interest" description="Disordered" evidence="6">
    <location>
        <begin position="181"/>
        <end position="349"/>
    </location>
</feature>
<dbReference type="PANTHER" id="PTHR13952:SF5">
    <property type="entry name" value="U1 SMALL NUCLEAR RIBONUCLEOPROTEIN 70 KDA"/>
    <property type="match status" value="1"/>
</dbReference>
<dbReference type="EMBL" id="CAIF01000123">
    <property type="protein sequence ID" value="CCH44355.1"/>
    <property type="molecule type" value="Genomic_DNA"/>
</dbReference>
<dbReference type="SMART" id="SM00360">
    <property type="entry name" value="RRM"/>
    <property type="match status" value="1"/>
</dbReference>
<dbReference type="GO" id="GO:0003729">
    <property type="term" value="F:mRNA binding"/>
    <property type="evidence" value="ECO:0007669"/>
    <property type="project" value="TreeGrafter"/>
</dbReference>
<dbReference type="PROSITE" id="PS50102">
    <property type="entry name" value="RRM"/>
    <property type="match status" value="1"/>
</dbReference>
<evidence type="ECO:0000256" key="3">
    <source>
        <dbReference type="ARBA" id="ARBA00023242"/>
    </source>
</evidence>
<dbReference type="eggNOG" id="KOG0113">
    <property type="taxonomic scope" value="Eukaryota"/>
</dbReference>
<dbReference type="InterPro" id="IPR035979">
    <property type="entry name" value="RBD_domain_sf"/>
</dbReference>
<evidence type="ECO:0000256" key="1">
    <source>
        <dbReference type="ARBA" id="ARBA00004123"/>
    </source>
</evidence>
<protein>
    <submittedName>
        <fullName evidence="8">Polyadenylate-binding protein, cytoplasmic and nuclear</fullName>
    </submittedName>
</protein>
<dbReference type="STRING" id="1206466.K0KGR3"/>
<dbReference type="GO" id="GO:0000398">
    <property type="term" value="P:mRNA splicing, via spliceosome"/>
    <property type="evidence" value="ECO:0007669"/>
    <property type="project" value="TreeGrafter"/>
</dbReference>
<dbReference type="PANTHER" id="PTHR13952">
    <property type="entry name" value="U1 SMALL NUCLEAR RIBONUCLEOPROTEIN 70 KD"/>
    <property type="match status" value="1"/>
</dbReference>
<dbReference type="GO" id="GO:0071004">
    <property type="term" value="C:U2-type prespliceosome"/>
    <property type="evidence" value="ECO:0007669"/>
    <property type="project" value="TreeGrafter"/>
</dbReference>
<dbReference type="InterPro" id="IPR022023">
    <property type="entry name" value="U1snRNP70_N"/>
</dbReference>
<feature type="compositionally biased region" description="Low complexity" evidence="6">
    <location>
        <begin position="232"/>
        <end position="250"/>
    </location>
</feature>
<feature type="compositionally biased region" description="Basic and acidic residues" evidence="6">
    <location>
        <begin position="287"/>
        <end position="343"/>
    </location>
</feature>
<accession>K0KGR3</accession>
<gene>
    <name evidence="8" type="ORF">BN7_3918</name>
</gene>
<keyword evidence="9" id="KW-1185">Reference proteome</keyword>